<dbReference type="Proteomes" id="UP001501729">
    <property type="component" value="Unassembled WGS sequence"/>
</dbReference>
<proteinExistence type="predicted"/>
<feature type="transmembrane region" description="Helical" evidence="1">
    <location>
        <begin position="12"/>
        <end position="29"/>
    </location>
</feature>
<dbReference type="RefSeq" id="WP_227778209.1">
    <property type="nucleotide sequence ID" value="NZ_BAABKX010000013.1"/>
</dbReference>
<accession>A0AAV3UJ84</accession>
<evidence type="ECO:0000256" key="1">
    <source>
        <dbReference type="SAM" id="Phobius"/>
    </source>
</evidence>
<evidence type="ECO:0000313" key="3">
    <source>
        <dbReference type="Proteomes" id="UP001501729"/>
    </source>
</evidence>
<protein>
    <submittedName>
        <fullName evidence="2">Uncharacterized protein</fullName>
    </submittedName>
</protein>
<reference evidence="2 3" key="1">
    <citation type="journal article" date="2019" name="Int. J. Syst. Evol. Microbiol.">
        <title>The Global Catalogue of Microorganisms (GCM) 10K type strain sequencing project: providing services to taxonomists for standard genome sequencing and annotation.</title>
        <authorList>
            <consortium name="The Broad Institute Genomics Platform"/>
            <consortium name="The Broad Institute Genome Sequencing Center for Infectious Disease"/>
            <person name="Wu L."/>
            <person name="Ma J."/>
        </authorList>
    </citation>
    <scope>NUCLEOTIDE SEQUENCE [LARGE SCALE GENOMIC DNA]</scope>
    <source>
        <strain evidence="2 3">JCM 17504</strain>
    </source>
</reference>
<gene>
    <name evidence="2" type="ORF">GCM10025751_29960</name>
</gene>
<dbReference type="GeneID" id="68616951"/>
<keyword evidence="3" id="KW-1185">Reference proteome</keyword>
<evidence type="ECO:0000313" key="2">
    <source>
        <dbReference type="EMBL" id="GAA5053079.1"/>
    </source>
</evidence>
<dbReference type="AlphaFoldDB" id="A0AAV3UJ84"/>
<keyword evidence="1" id="KW-0472">Membrane</keyword>
<keyword evidence="1" id="KW-0812">Transmembrane</keyword>
<name>A0AAV3UJ84_9EURY</name>
<sequence length="65" mass="6996">MGLLQSASKTIVGIDILFLLLLGFSFLYLEPGSGSYVTATITLVPIVLTFVGGVLILYTGWEPFE</sequence>
<comment type="caution">
    <text evidence="2">The sequence shown here is derived from an EMBL/GenBank/DDBJ whole genome shotgun (WGS) entry which is preliminary data.</text>
</comment>
<dbReference type="EMBL" id="BAABKX010000013">
    <property type="protein sequence ID" value="GAA5053079.1"/>
    <property type="molecule type" value="Genomic_DNA"/>
</dbReference>
<keyword evidence="1" id="KW-1133">Transmembrane helix</keyword>
<organism evidence="2 3">
    <name type="scientific">Haladaptatus pallidirubidus</name>
    <dbReference type="NCBI Taxonomy" id="1008152"/>
    <lineage>
        <taxon>Archaea</taxon>
        <taxon>Methanobacteriati</taxon>
        <taxon>Methanobacteriota</taxon>
        <taxon>Stenosarchaea group</taxon>
        <taxon>Halobacteria</taxon>
        <taxon>Halobacteriales</taxon>
        <taxon>Haladaptataceae</taxon>
        <taxon>Haladaptatus</taxon>
    </lineage>
</organism>
<feature type="transmembrane region" description="Helical" evidence="1">
    <location>
        <begin position="35"/>
        <end position="58"/>
    </location>
</feature>